<dbReference type="Pfam" id="PF00534">
    <property type="entry name" value="Glycos_transf_1"/>
    <property type="match status" value="1"/>
</dbReference>
<proteinExistence type="predicted"/>
<dbReference type="InterPro" id="IPR001296">
    <property type="entry name" value="Glyco_trans_1"/>
</dbReference>
<accession>A0A4S2B4V1</accession>
<dbReference type="PANTHER" id="PTHR12526">
    <property type="entry name" value="GLYCOSYLTRANSFERASE"/>
    <property type="match status" value="1"/>
</dbReference>
<dbReference type="CDD" id="cd03801">
    <property type="entry name" value="GT4_PimA-like"/>
    <property type="match status" value="1"/>
</dbReference>
<dbReference type="Proteomes" id="UP000305751">
    <property type="component" value="Unassembled WGS sequence"/>
</dbReference>
<keyword evidence="2" id="KW-0808">Transferase</keyword>
<dbReference type="PANTHER" id="PTHR12526:SF630">
    <property type="entry name" value="GLYCOSYLTRANSFERASE"/>
    <property type="match status" value="1"/>
</dbReference>
<comment type="caution">
    <text evidence="2">The sequence shown here is derived from an EMBL/GenBank/DDBJ whole genome shotgun (WGS) entry which is preliminary data.</text>
</comment>
<sequence>MKKVAIFSPTINAGGAEKQACLLAKCLSEQGCSVTFISFYGLEGAEPKNVDILKSNSLIEIFIPVGSQYAKLKSITKVFREKQFDSLFNYLTFCNVFGTIIGRICGVKKIFGGIRSSRLPFKKKILERLIHNYLTDYTIYNSYSGAEFFSENGFNKKKNIVIHNCFENISPQTSRKAKDVPMIISVGRFVEPKDYLTAIKSVKILSQNNIPYRYLIVGYGKLETQIREWIERYSLKDYVEIIIAPDNIPELLDKADIYLSTSIFEGTSNSLLEALNACLPIVATDVGDNKHIVHNGQNGYLHHIGDSNSIAESLVKLLADSSLRIQLGNHGYQLLVDGFSKEKFTERYMGLL</sequence>
<organism evidence="2 3">
    <name type="scientific">Bacteroides acidifaciens</name>
    <dbReference type="NCBI Taxonomy" id="85831"/>
    <lineage>
        <taxon>Bacteria</taxon>
        <taxon>Pseudomonadati</taxon>
        <taxon>Bacteroidota</taxon>
        <taxon>Bacteroidia</taxon>
        <taxon>Bacteroidales</taxon>
        <taxon>Bacteroidaceae</taxon>
        <taxon>Bacteroides</taxon>
    </lineage>
</organism>
<dbReference type="GO" id="GO:0016757">
    <property type="term" value="F:glycosyltransferase activity"/>
    <property type="evidence" value="ECO:0007669"/>
    <property type="project" value="InterPro"/>
</dbReference>
<evidence type="ECO:0000313" key="3">
    <source>
        <dbReference type="Proteomes" id="UP000305751"/>
    </source>
</evidence>
<gene>
    <name evidence="2" type="ORF">E5356_02155</name>
</gene>
<dbReference type="AlphaFoldDB" id="A0A4S2B4V1"/>
<feature type="domain" description="Glycosyl transferase family 1" evidence="1">
    <location>
        <begin position="171"/>
        <end position="333"/>
    </location>
</feature>
<reference evidence="2 3" key="1">
    <citation type="submission" date="2019-04" db="EMBL/GenBank/DDBJ databases">
        <title>Microbes associate with the intestines of laboratory mice.</title>
        <authorList>
            <person name="Navarre W."/>
            <person name="Wong E."/>
            <person name="Huang K."/>
            <person name="Tropini C."/>
            <person name="Ng K."/>
            <person name="Yu B."/>
        </authorList>
    </citation>
    <scope>NUCLEOTIDE SEQUENCE [LARGE SCALE GENOMIC DNA]</scope>
    <source>
        <strain evidence="2 3">NM70_E10</strain>
    </source>
</reference>
<dbReference type="SUPFAM" id="SSF53756">
    <property type="entry name" value="UDP-Glycosyltransferase/glycogen phosphorylase"/>
    <property type="match status" value="1"/>
</dbReference>
<name>A0A4S2B4V1_9BACE</name>
<evidence type="ECO:0000313" key="2">
    <source>
        <dbReference type="EMBL" id="TGY08194.1"/>
    </source>
</evidence>
<evidence type="ECO:0000259" key="1">
    <source>
        <dbReference type="Pfam" id="PF00534"/>
    </source>
</evidence>
<dbReference type="RefSeq" id="WP_136013462.1">
    <property type="nucleotide sequence ID" value="NZ_CANRQM010000003.1"/>
</dbReference>
<protein>
    <submittedName>
        <fullName evidence="2">Glycosyltransferase</fullName>
    </submittedName>
</protein>
<keyword evidence="3" id="KW-1185">Reference proteome</keyword>
<dbReference type="Gene3D" id="3.40.50.2000">
    <property type="entry name" value="Glycogen Phosphorylase B"/>
    <property type="match status" value="2"/>
</dbReference>
<dbReference type="EMBL" id="SRZA01000003">
    <property type="protein sequence ID" value="TGY08194.1"/>
    <property type="molecule type" value="Genomic_DNA"/>
</dbReference>